<organism evidence="2 3">
    <name type="scientific">Marasmius tenuissimus</name>
    <dbReference type="NCBI Taxonomy" id="585030"/>
    <lineage>
        <taxon>Eukaryota</taxon>
        <taxon>Fungi</taxon>
        <taxon>Dikarya</taxon>
        <taxon>Basidiomycota</taxon>
        <taxon>Agaricomycotina</taxon>
        <taxon>Agaricomycetes</taxon>
        <taxon>Agaricomycetidae</taxon>
        <taxon>Agaricales</taxon>
        <taxon>Marasmiineae</taxon>
        <taxon>Marasmiaceae</taxon>
        <taxon>Marasmius</taxon>
    </lineage>
</organism>
<evidence type="ECO:0000256" key="1">
    <source>
        <dbReference type="SAM" id="MobiDB-lite"/>
    </source>
</evidence>
<sequence length="686" mass="77206">MHNIEKIDTIASTITIAQIRQNPTLLTRNSHPGQPLRSYEGVVGGIINNILVTSPNMPILYRPPLNECRVHMRHDRHFGPDDPLHYPQPWNRTLAHLAVIRVQSEIHEEPDIDTAWLIPSAQEFVQSPGCGGLGRLDRRIREHFTVFCHYVLNKFPPDAKDVDRIVGEGSIHLNRLLERLDSPASESQTFLHLACAQRQALELLARFDWVKKYRDIYMGKDQSNAPTADSSIVGAFVENLDELDNLFHAGIPVWYLRRFEESPDIRIDAEAYFINNISTQKLPLRFGGELDTCDDTPPRPVLYTGLAGKPECYLCMLNYIRSLFQYPSILGSSEVRSSTSVIRSTRMTGPPGPFSAVAGTQVRSTASRHSKPYSSKPSKHGNATIGDANVVNPFIDASPLLPPSVPAWSDALLALSHHNLSVEPPPGQIRGYFVPPPRLLVMPVNDDTKLRLIRNWLKVRDIVKFHISSSPRHLTAKDWRSFLDISGGDSKQVSSSTATGKRHNTMLEYLKEFLRTHRLSFEYGDLSSLPACWHNETLSDACLPEKAVVQEITWELCELGFRQDLVALDTKLDESNMVTWERQNLLDSCWRGQADSVGGFEGLGSVAFESRIPYLRSLHKVLSTWQGEKPMELLDAFPTQKNVHNYVEKCQCVERAVATFYTLSCLVVLGREALVPHLPPTYLTSP</sequence>
<accession>A0ABR2Z8F9</accession>
<comment type="caution">
    <text evidence="2">The sequence shown here is derived from an EMBL/GenBank/DDBJ whole genome shotgun (WGS) entry which is preliminary data.</text>
</comment>
<keyword evidence="3" id="KW-1185">Reference proteome</keyword>
<dbReference type="EMBL" id="JBBXMP010000973">
    <property type="protein sequence ID" value="KAL0056772.1"/>
    <property type="molecule type" value="Genomic_DNA"/>
</dbReference>
<gene>
    <name evidence="2" type="ORF">AAF712_016618</name>
</gene>
<evidence type="ECO:0000313" key="2">
    <source>
        <dbReference type="EMBL" id="KAL0056772.1"/>
    </source>
</evidence>
<reference evidence="2 3" key="1">
    <citation type="submission" date="2024-05" db="EMBL/GenBank/DDBJ databases">
        <title>A draft genome resource for the thread blight pathogen Marasmius tenuissimus strain MS-2.</title>
        <authorList>
            <person name="Yulfo-Soto G.E."/>
            <person name="Baruah I.K."/>
            <person name="Amoako-Attah I."/>
            <person name="Bukari Y."/>
            <person name="Meinhardt L.W."/>
            <person name="Bailey B.A."/>
            <person name="Cohen S.P."/>
        </authorList>
    </citation>
    <scope>NUCLEOTIDE SEQUENCE [LARGE SCALE GENOMIC DNA]</scope>
    <source>
        <strain evidence="2 3">MS-2</strain>
    </source>
</reference>
<evidence type="ECO:0000313" key="3">
    <source>
        <dbReference type="Proteomes" id="UP001437256"/>
    </source>
</evidence>
<feature type="region of interest" description="Disordered" evidence="1">
    <location>
        <begin position="343"/>
        <end position="384"/>
    </location>
</feature>
<protein>
    <submittedName>
        <fullName evidence="2">Uncharacterized protein</fullName>
    </submittedName>
</protein>
<proteinExistence type="predicted"/>
<name>A0ABR2Z8F9_9AGAR</name>
<dbReference type="Proteomes" id="UP001437256">
    <property type="component" value="Unassembled WGS sequence"/>
</dbReference>